<reference evidence="1 2" key="1">
    <citation type="submission" date="2012-08" db="EMBL/GenBank/DDBJ databases">
        <authorList>
            <person name="Harkins D.M."/>
            <person name="Durkin A.S."/>
            <person name="Selengut J.D."/>
            <person name="Sanka R."/>
            <person name="DePew J."/>
            <person name="Purushe J."/>
            <person name="Matthias M.A."/>
            <person name="Vinetz J.M."/>
            <person name="Sutton G.G."/>
            <person name="Nelson W.C."/>
            <person name="Fouts D.E."/>
        </authorList>
    </citation>
    <scope>NUCLEOTIDE SEQUENCE [LARGE SCALE GENOMIC DNA]</scope>
    <source>
        <strain evidence="1 2">MMD4847</strain>
    </source>
</reference>
<evidence type="ECO:0000313" key="1">
    <source>
        <dbReference type="EMBL" id="EJZ44028.1"/>
    </source>
</evidence>
<proteinExistence type="predicted"/>
<comment type="caution">
    <text evidence="1">The sequence shown here is derived from an EMBL/GenBank/DDBJ whole genome shotgun (WGS) entry which is preliminary data.</text>
</comment>
<evidence type="ECO:0000313" key="2">
    <source>
        <dbReference type="Proteomes" id="UP000018720"/>
    </source>
</evidence>
<protein>
    <submittedName>
        <fullName evidence="1">Uncharacterized protein</fullName>
    </submittedName>
</protein>
<name>A0ABN0HEJ1_9LEPT</name>
<keyword evidence="2" id="KW-1185">Reference proteome</keyword>
<sequence length="37" mass="4167">MQWHEFAHANEVTEANVAKPERVVAKAIRERSGSTES</sequence>
<accession>A0ABN0HEJ1</accession>
<gene>
    <name evidence="1" type="ORF">LEP1GSC178_2346</name>
</gene>
<dbReference type="Proteomes" id="UP000018720">
    <property type="component" value="Unassembled WGS sequence"/>
</dbReference>
<dbReference type="EMBL" id="AHOM02000001">
    <property type="protein sequence ID" value="EJZ44028.1"/>
    <property type="molecule type" value="Genomic_DNA"/>
</dbReference>
<organism evidence="1 2">
    <name type="scientific">Leptospira licerasiae str. MMD4847</name>
    <dbReference type="NCBI Taxonomy" id="1049971"/>
    <lineage>
        <taxon>Bacteria</taxon>
        <taxon>Pseudomonadati</taxon>
        <taxon>Spirochaetota</taxon>
        <taxon>Spirochaetia</taxon>
        <taxon>Leptospirales</taxon>
        <taxon>Leptospiraceae</taxon>
        <taxon>Leptospira</taxon>
    </lineage>
</organism>